<dbReference type="RefSeq" id="WP_188803184.1">
    <property type="nucleotide sequence ID" value="NZ_BMOK01000008.1"/>
</dbReference>
<dbReference type="EMBL" id="BMOK01000008">
    <property type="protein sequence ID" value="GGL57175.1"/>
    <property type="molecule type" value="Genomic_DNA"/>
</dbReference>
<gene>
    <name evidence="1" type="ORF">GCM10007968_21490</name>
</gene>
<protein>
    <submittedName>
        <fullName evidence="1">Uncharacterized protein</fullName>
    </submittedName>
</protein>
<evidence type="ECO:0000313" key="2">
    <source>
        <dbReference type="Proteomes" id="UP000654670"/>
    </source>
</evidence>
<accession>A0A917S4J2</accession>
<sequence>MGYQVGELAVEFIKSRCNVYKRKGFEIVLSKEHKLDHHAFVDDKFVSLLGREWMNDEEKMEIAIKELKDLILHLKNLIGKTFSPSQLDSECKFFVGCQARIRPNNWQQVSEKQQITCSKKGFTKPASFRVHFDVLVEAGFEESVLIVTQIERV</sequence>
<comment type="caution">
    <text evidence="1">The sequence shown here is derived from an EMBL/GenBank/DDBJ whole genome shotgun (WGS) entry which is preliminary data.</text>
</comment>
<name>A0A917S4J2_9BACL</name>
<proteinExistence type="predicted"/>
<reference evidence="1" key="1">
    <citation type="journal article" date="2014" name="Int. J. Syst. Evol. Microbiol.">
        <title>Complete genome sequence of Corynebacterium casei LMG S-19264T (=DSM 44701T), isolated from a smear-ripened cheese.</title>
        <authorList>
            <consortium name="US DOE Joint Genome Institute (JGI-PGF)"/>
            <person name="Walter F."/>
            <person name="Albersmeier A."/>
            <person name="Kalinowski J."/>
            <person name="Ruckert C."/>
        </authorList>
    </citation>
    <scope>NUCLEOTIDE SEQUENCE</scope>
    <source>
        <strain evidence="1">JCM 15325</strain>
    </source>
</reference>
<dbReference type="Proteomes" id="UP000654670">
    <property type="component" value="Unassembled WGS sequence"/>
</dbReference>
<dbReference type="AlphaFoldDB" id="A0A917S4J2"/>
<evidence type="ECO:0000313" key="1">
    <source>
        <dbReference type="EMBL" id="GGL57175.1"/>
    </source>
</evidence>
<keyword evidence="2" id="KW-1185">Reference proteome</keyword>
<organism evidence="1 2">
    <name type="scientific">Sporolactobacillus putidus</name>
    <dbReference type="NCBI Taxonomy" id="492735"/>
    <lineage>
        <taxon>Bacteria</taxon>
        <taxon>Bacillati</taxon>
        <taxon>Bacillota</taxon>
        <taxon>Bacilli</taxon>
        <taxon>Bacillales</taxon>
        <taxon>Sporolactobacillaceae</taxon>
        <taxon>Sporolactobacillus</taxon>
    </lineage>
</organism>
<reference evidence="1" key="2">
    <citation type="submission" date="2020-09" db="EMBL/GenBank/DDBJ databases">
        <authorList>
            <person name="Sun Q."/>
            <person name="Ohkuma M."/>
        </authorList>
    </citation>
    <scope>NUCLEOTIDE SEQUENCE</scope>
    <source>
        <strain evidence="1">JCM 15325</strain>
    </source>
</reference>